<gene>
    <name evidence="1" type="ORF">MKP09_15660</name>
</gene>
<evidence type="ECO:0008006" key="3">
    <source>
        <dbReference type="Google" id="ProtNLM"/>
    </source>
</evidence>
<comment type="caution">
    <text evidence="1">The sequence shown here is derived from an EMBL/GenBank/DDBJ whole genome shotgun (WGS) entry which is preliminary data.</text>
</comment>
<dbReference type="Proteomes" id="UP001202248">
    <property type="component" value="Unassembled WGS sequence"/>
</dbReference>
<sequence>MPYRTPFSLAPDEVCIDYETDITAGELDVNDAYDLYLIAKGKPVREYKLICFMNLQFFFQNKNGKWTDLEKRIS</sequence>
<evidence type="ECO:0000313" key="1">
    <source>
        <dbReference type="EMBL" id="MCH5599241.1"/>
    </source>
</evidence>
<evidence type="ECO:0000313" key="2">
    <source>
        <dbReference type="Proteomes" id="UP001202248"/>
    </source>
</evidence>
<name>A0ABS9SLU0_9BACT</name>
<dbReference type="EMBL" id="JAKWBL010000003">
    <property type="protein sequence ID" value="MCH5599241.1"/>
    <property type="molecule type" value="Genomic_DNA"/>
</dbReference>
<protein>
    <recommendedName>
        <fullName evidence="3">Transposase</fullName>
    </recommendedName>
</protein>
<organism evidence="1 2">
    <name type="scientific">Niabella ginsengisoli</name>
    <dbReference type="NCBI Taxonomy" id="522298"/>
    <lineage>
        <taxon>Bacteria</taxon>
        <taxon>Pseudomonadati</taxon>
        <taxon>Bacteroidota</taxon>
        <taxon>Chitinophagia</taxon>
        <taxon>Chitinophagales</taxon>
        <taxon>Chitinophagaceae</taxon>
        <taxon>Niabella</taxon>
    </lineage>
</organism>
<proteinExistence type="predicted"/>
<accession>A0ABS9SLU0</accession>
<dbReference type="RefSeq" id="WP_240830938.1">
    <property type="nucleotide sequence ID" value="NZ_JAKWBL010000003.1"/>
</dbReference>
<keyword evidence="2" id="KW-1185">Reference proteome</keyword>
<reference evidence="1 2" key="1">
    <citation type="submission" date="2022-02" db="EMBL/GenBank/DDBJ databases">
        <authorList>
            <person name="Min J."/>
        </authorList>
    </citation>
    <scope>NUCLEOTIDE SEQUENCE [LARGE SCALE GENOMIC DNA]</scope>
    <source>
        <strain evidence="1 2">GR10-1</strain>
    </source>
</reference>